<keyword evidence="1" id="KW-0808">Transferase</keyword>
<dbReference type="InterPro" id="IPR050832">
    <property type="entry name" value="Bact_Acetyltransf"/>
</dbReference>
<protein>
    <submittedName>
        <fullName evidence="4">GNAT family N-acetyltransferase</fullName>
    </submittedName>
</protein>
<dbReference type="InterPro" id="IPR016181">
    <property type="entry name" value="Acyl_CoA_acyltransferase"/>
</dbReference>
<organism evidence="4 5">
    <name type="scientific">Gordonia hankookensis</name>
    <dbReference type="NCBI Taxonomy" id="589403"/>
    <lineage>
        <taxon>Bacteria</taxon>
        <taxon>Bacillati</taxon>
        <taxon>Actinomycetota</taxon>
        <taxon>Actinomycetes</taxon>
        <taxon>Mycobacteriales</taxon>
        <taxon>Gordoniaceae</taxon>
        <taxon>Gordonia</taxon>
    </lineage>
</organism>
<dbReference type="Proteomes" id="UP000602395">
    <property type="component" value="Unassembled WGS sequence"/>
</dbReference>
<dbReference type="SUPFAM" id="SSF55729">
    <property type="entry name" value="Acyl-CoA N-acyltransferases (Nat)"/>
    <property type="match status" value="1"/>
</dbReference>
<evidence type="ECO:0000313" key="5">
    <source>
        <dbReference type="Proteomes" id="UP000602395"/>
    </source>
</evidence>
<dbReference type="InterPro" id="IPR000182">
    <property type="entry name" value="GNAT_dom"/>
</dbReference>
<dbReference type="PROSITE" id="PS51186">
    <property type="entry name" value="GNAT"/>
    <property type="match status" value="1"/>
</dbReference>
<dbReference type="RefSeq" id="WP_190268506.1">
    <property type="nucleotide sequence ID" value="NZ_BAABAD010000004.1"/>
</dbReference>
<dbReference type="Pfam" id="PF00583">
    <property type="entry name" value="Acetyltransf_1"/>
    <property type="match status" value="1"/>
</dbReference>
<dbReference type="CDD" id="cd04301">
    <property type="entry name" value="NAT_SF"/>
    <property type="match status" value="1"/>
</dbReference>
<evidence type="ECO:0000256" key="2">
    <source>
        <dbReference type="ARBA" id="ARBA00023315"/>
    </source>
</evidence>
<reference evidence="4 5" key="1">
    <citation type="submission" date="2020-09" db="EMBL/GenBank/DDBJ databases">
        <title>Novel species in genus Gordonia.</title>
        <authorList>
            <person name="Zhang G."/>
        </authorList>
    </citation>
    <scope>NUCLEOTIDE SEQUENCE [LARGE SCALE GENOMIC DNA]</scope>
    <source>
        <strain evidence="4 5">ON-33</strain>
    </source>
</reference>
<keyword evidence="5" id="KW-1185">Reference proteome</keyword>
<feature type="domain" description="N-acetyltransferase" evidence="3">
    <location>
        <begin position="1"/>
        <end position="154"/>
    </location>
</feature>
<name>A0ABR7WJL0_9ACTN</name>
<proteinExistence type="predicted"/>
<comment type="caution">
    <text evidence="4">The sequence shown here is derived from an EMBL/GenBank/DDBJ whole genome shotgun (WGS) entry which is preliminary data.</text>
</comment>
<dbReference type="EMBL" id="JACWMS010000005">
    <property type="protein sequence ID" value="MBD1322112.1"/>
    <property type="molecule type" value="Genomic_DNA"/>
</dbReference>
<keyword evidence="2" id="KW-0012">Acyltransferase</keyword>
<dbReference type="PANTHER" id="PTHR43877">
    <property type="entry name" value="AMINOALKYLPHOSPHONATE N-ACETYLTRANSFERASE-RELATED-RELATED"/>
    <property type="match status" value="1"/>
</dbReference>
<accession>A0ABR7WJL0</accession>
<gene>
    <name evidence="4" type="ORF">IDF66_21250</name>
</gene>
<evidence type="ECO:0000256" key="1">
    <source>
        <dbReference type="ARBA" id="ARBA00022679"/>
    </source>
</evidence>
<sequence>MLIARANYDDPALQAFLRAHLDDIAPTAPSGSQHALTIDEMRVSPGFRLWVAHLDDELVGTVGLGPVTEGHEELKSMRTAPHRRGSGIGRALLDHALADAKGRGVHRVSLETGSMAHFAPARTLYLRAGFVECGAFGAYPADDPNSTFMTMMVD</sequence>
<evidence type="ECO:0000259" key="3">
    <source>
        <dbReference type="PROSITE" id="PS51186"/>
    </source>
</evidence>
<evidence type="ECO:0000313" key="4">
    <source>
        <dbReference type="EMBL" id="MBD1322112.1"/>
    </source>
</evidence>
<dbReference type="PANTHER" id="PTHR43877:SF5">
    <property type="entry name" value="BLL8307 PROTEIN"/>
    <property type="match status" value="1"/>
</dbReference>
<dbReference type="Gene3D" id="3.40.630.30">
    <property type="match status" value="1"/>
</dbReference>